<proteinExistence type="predicted"/>
<evidence type="ECO:0000313" key="1">
    <source>
        <dbReference type="EMBL" id="RLJ64588.1"/>
    </source>
</evidence>
<keyword evidence="2" id="KW-1185">Reference proteome</keyword>
<dbReference type="Proteomes" id="UP000268908">
    <property type="component" value="Unassembled WGS sequence"/>
</dbReference>
<name>A0A497XEE3_9PROT</name>
<comment type="caution">
    <text evidence="1">The sequence shown here is derived from an EMBL/GenBank/DDBJ whole genome shotgun (WGS) entry which is preliminary data.</text>
</comment>
<accession>A0A497XEE3</accession>
<gene>
    <name evidence="1" type="ORF">DFR35_1227</name>
</gene>
<dbReference type="EMBL" id="RCCI01000005">
    <property type="protein sequence ID" value="RLJ64588.1"/>
    <property type="molecule type" value="Genomic_DNA"/>
</dbReference>
<sequence>MVQAPGETAMKHTCTAETDLDELIGRESFHEGSLAFHYGPIARALKLDEELVLENSEVLSATMLAKIQAVVRGLFIPETEEALLPGGGFSLVLR</sequence>
<protein>
    <submittedName>
        <fullName evidence="1">Uncharacterized protein</fullName>
    </submittedName>
</protein>
<evidence type="ECO:0000313" key="2">
    <source>
        <dbReference type="Proteomes" id="UP000268908"/>
    </source>
</evidence>
<dbReference type="AlphaFoldDB" id="A0A497XEE3"/>
<reference evidence="1 2" key="1">
    <citation type="submission" date="2018-10" db="EMBL/GenBank/DDBJ databases">
        <title>Genomic Encyclopedia of Type Strains, Phase IV (KMG-IV): sequencing the most valuable type-strain genomes for metagenomic binning, comparative biology and taxonomic classification.</title>
        <authorList>
            <person name="Goeker M."/>
        </authorList>
    </citation>
    <scope>NUCLEOTIDE SEQUENCE [LARGE SCALE GENOMIC DNA]</scope>
    <source>
        <strain evidence="1 2">DSM 26916</strain>
    </source>
</reference>
<organism evidence="1 2">
    <name type="scientific">Sulfurisoma sediminicola</name>
    <dbReference type="NCBI Taxonomy" id="1381557"/>
    <lineage>
        <taxon>Bacteria</taxon>
        <taxon>Pseudomonadati</taxon>
        <taxon>Pseudomonadota</taxon>
        <taxon>Betaproteobacteria</taxon>
        <taxon>Nitrosomonadales</taxon>
        <taxon>Sterolibacteriaceae</taxon>
        <taxon>Sulfurisoma</taxon>
    </lineage>
</organism>